<sequence length="88" mass="10140">MLCIRWLPSRYSEHRYWARLYIWALEVYVNWMMVLGSSGERLDISSSCLAGGGTARGERGKLRLVRNVMESVHIAHDSVTFTQGSYTR</sequence>
<comment type="caution">
    <text evidence="1">The sequence shown here is derived from an EMBL/GenBank/DDBJ whole genome shotgun (WGS) entry which is preliminary data.</text>
</comment>
<name>A0A4Z2EFC4_9TELE</name>
<dbReference type="EMBL" id="SRLO01008339">
    <property type="protein sequence ID" value="TNN27405.1"/>
    <property type="molecule type" value="Genomic_DNA"/>
</dbReference>
<dbReference type="Proteomes" id="UP000314294">
    <property type="component" value="Unassembled WGS sequence"/>
</dbReference>
<reference evidence="1 2" key="1">
    <citation type="submission" date="2019-03" db="EMBL/GenBank/DDBJ databases">
        <title>First draft genome of Liparis tanakae, snailfish: a comprehensive survey of snailfish specific genes.</title>
        <authorList>
            <person name="Kim W."/>
            <person name="Song I."/>
            <person name="Jeong J.-H."/>
            <person name="Kim D."/>
            <person name="Kim S."/>
            <person name="Ryu S."/>
            <person name="Song J.Y."/>
            <person name="Lee S.K."/>
        </authorList>
    </citation>
    <scope>NUCLEOTIDE SEQUENCE [LARGE SCALE GENOMIC DNA]</scope>
    <source>
        <tissue evidence="1">Muscle</tissue>
    </source>
</reference>
<accession>A0A4Z2EFC4</accession>
<dbReference type="AlphaFoldDB" id="A0A4Z2EFC4"/>
<keyword evidence="2" id="KW-1185">Reference proteome</keyword>
<organism evidence="1 2">
    <name type="scientific">Liparis tanakae</name>
    <name type="common">Tanaka's snailfish</name>
    <dbReference type="NCBI Taxonomy" id="230148"/>
    <lineage>
        <taxon>Eukaryota</taxon>
        <taxon>Metazoa</taxon>
        <taxon>Chordata</taxon>
        <taxon>Craniata</taxon>
        <taxon>Vertebrata</taxon>
        <taxon>Euteleostomi</taxon>
        <taxon>Actinopterygii</taxon>
        <taxon>Neopterygii</taxon>
        <taxon>Teleostei</taxon>
        <taxon>Neoteleostei</taxon>
        <taxon>Acanthomorphata</taxon>
        <taxon>Eupercaria</taxon>
        <taxon>Perciformes</taxon>
        <taxon>Cottioidei</taxon>
        <taxon>Cottales</taxon>
        <taxon>Liparidae</taxon>
        <taxon>Liparis</taxon>
    </lineage>
</organism>
<gene>
    <name evidence="1" type="ORF">EYF80_062451</name>
</gene>
<evidence type="ECO:0000313" key="1">
    <source>
        <dbReference type="EMBL" id="TNN27405.1"/>
    </source>
</evidence>
<protein>
    <submittedName>
        <fullName evidence="1">Uncharacterized protein</fullName>
    </submittedName>
</protein>
<proteinExistence type="predicted"/>
<evidence type="ECO:0000313" key="2">
    <source>
        <dbReference type="Proteomes" id="UP000314294"/>
    </source>
</evidence>